<keyword evidence="1" id="KW-0996">Nickel insertion</keyword>
<dbReference type="PANTHER" id="PTHR33620:SF1">
    <property type="entry name" value="UREASE ACCESSORY PROTEIN F"/>
    <property type="match status" value="1"/>
</dbReference>
<evidence type="ECO:0000313" key="3">
    <source>
        <dbReference type="EMBL" id="VAW61046.1"/>
    </source>
</evidence>
<organism evidence="3">
    <name type="scientific">hydrothermal vent metagenome</name>
    <dbReference type="NCBI Taxonomy" id="652676"/>
    <lineage>
        <taxon>unclassified sequences</taxon>
        <taxon>metagenomes</taxon>
        <taxon>ecological metagenomes</taxon>
    </lineage>
</organism>
<dbReference type="GO" id="GO:0016151">
    <property type="term" value="F:nickel cation binding"/>
    <property type="evidence" value="ECO:0007669"/>
    <property type="project" value="InterPro"/>
</dbReference>
<dbReference type="Gene3D" id="1.10.4190.10">
    <property type="entry name" value="Urease accessory protein UreF"/>
    <property type="match status" value="1"/>
</dbReference>
<dbReference type="PIRSF" id="PIRSF009467">
    <property type="entry name" value="Ureas_acces_UreF"/>
    <property type="match status" value="1"/>
</dbReference>
<evidence type="ECO:0000256" key="1">
    <source>
        <dbReference type="ARBA" id="ARBA00022988"/>
    </source>
</evidence>
<dbReference type="InterPro" id="IPR038277">
    <property type="entry name" value="UreF_sf"/>
</dbReference>
<dbReference type="PANTHER" id="PTHR33620">
    <property type="entry name" value="UREASE ACCESSORY PROTEIN F"/>
    <property type="match status" value="1"/>
</dbReference>
<dbReference type="HAMAP" id="MF_01385">
    <property type="entry name" value="UreF"/>
    <property type="match status" value="1"/>
</dbReference>
<proteinExistence type="inferred from homology"/>
<protein>
    <submittedName>
        <fullName evidence="3">Urease accessory protein UreF</fullName>
    </submittedName>
</protein>
<sequence>MTESGLPRLRLLQLLSPNLPTGAFTWSQGIEWAVECGWLTNRQDTHEWIKSILDDSLQYLELPLLSRLYTAARHNHSAQFLHWSQWLYASRETCELRNEEKQRARALLAVLEKLPGHWQALHEHRQALLSCQLAGYALAACHWKIPLHDLLSAYTWSWLENTVLVSIKLVPLGQSDGQQLLYELSTDVEWVLKQIPLIDDNEIGASTPALAIASSLHETQYTRLFRS</sequence>
<dbReference type="Pfam" id="PF01730">
    <property type="entry name" value="UreF"/>
    <property type="match status" value="1"/>
</dbReference>
<accession>A0A3B0XXW6</accession>
<dbReference type="AlphaFoldDB" id="A0A3B0XXW6"/>
<gene>
    <name evidence="3" type="ORF">MNBD_GAMMA11-1827</name>
</gene>
<name>A0A3B0XXW6_9ZZZZ</name>
<reference evidence="3" key="1">
    <citation type="submission" date="2018-06" db="EMBL/GenBank/DDBJ databases">
        <authorList>
            <person name="Zhirakovskaya E."/>
        </authorList>
    </citation>
    <scope>NUCLEOTIDE SEQUENCE</scope>
</reference>
<dbReference type="InterPro" id="IPR002639">
    <property type="entry name" value="UreF"/>
</dbReference>
<keyword evidence="2" id="KW-0143">Chaperone</keyword>
<evidence type="ECO:0000256" key="2">
    <source>
        <dbReference type="ARBA" id="ARBA00023186"/>
    </source>
</evidence>
<dbReference type="EMBL" id="UOFG01000136">
    <property type="protein sequence ID" value="VAW61046.1"/>
    <property type="molecule type" value="Genomic_DNA"/>
</dbReference>